<dbReference type="AlphaFoldDB" id="A0A0F3MS77"/>
<organism evidence="1 2">
    <name type="scientific">Rickettsia felis str. Pedreira</name>
    <dbReference type="NCBI Taxonomy" id="1359196"/>
    <lineage>
        <taxon>Bacteria</taxon>
        <taxon>Pseudomonadati</taxon>
        <taxon>Pseudomonadota</taxon>
        <taxon>Alphaproteobacteria</taxon>
        <taxon>Rickettsiales</taxon>
        <taxon>Rickettsiaceae</taxon>
        <taxon>Rickettsieae</taxon>
        <taxon>Rickettsia</taxon>
        <taxon>spotted fever group</taxon>
    </lineage>
</organism>
<proteinExistence type="predicted"/>
<sequence>MASLFFAFNPHVLVCTLRLKASKRLALFQIELRIPTLHLLKVYKLLLTE</sequence>
<name>A0A0F3MS77_RICFI</name>
<gene>
    <name evidence="1" type="ORF">RFEPED_0906</name>
</gene>
<evidence type="ECO:0000313" key="2">
    <source>
        <dbReference type="Proteomes" id="UP000033475"/>
    </source>
</evidence>
<dbReference type="Proteomes" id="UP000033475">
    <property type="component" value="Unassembled WGS sequence"/>
</dbReference>
<evidence type="ECO:0000313" key="1">
    <source>
        <dbReference type="EMBL" id="KJV58521.1"/>
    </source>
</evidence>
<protein>
    <submittedName>
        <fullName evidence="1">Periplasmic domain protein</fullName>
    </submittedName>
</protein>
<reference evidence="1 2" key="1">
    <citation type="submission" date="2015-01" db="EMBL/GenBank/DDBJ databases">
        <title>Genome Sequencing of Rickettsiales.</title>
        <authorList>
            <person name="Daugherty S.C."/>
            <person name="Su Q."/>
            <person name="Abolude K."/>
            <person name="Beier-Sexton M."/>
            <person name="Carlyon J.A."/>
            <person name="Carter R."/>
            <person name="Day N.P."/>
            <person name="Dumler S.J."/>
            <person name="Dyachenko V."/>
            <person name="Godinez A."/>
            <person name="Kurtti T.J."/>
            <person name="Lichay M."/>
            <person name="Mullins K.E."/>
            <person name="Ott S."/>
            <person name="Pappas-Brown V."/>
            <person name="Paris D.H."/>
            <person name="Patel P."/>
            <person name="Richards A.L."/>
            <person name="Sadzewicz L."/>
            <person name="Sears K."/>
            <person name="Seidman D."/>
            <person name="Sengamalay N."/>
            <person name="Stenos J."/>
            <person name="Tallon L.J."/>
            <person name="Vincent G."/>
            <person name="Fraser C.M."/>
            <person name="Munderloh U."/>
            <person name="Dunning-Hotopp J.C."/>
        </authorList>
    </citation>
    <scope>NUCLEOTIDE SEQUENCE [LARGE SCALE GENOMIC DNA]</scope>
    <source>
        <strain evidence="1 2">Pedreira</strain>
    </source>
</reference>
<comment type="caution">
    <text evidence="1">The sequence shown here is derived from an EMBL/GenBank/DDBJ whole genome shotgun (WGS) entry which is preliminary data.</text>
</comment>
<dbReference type="PATRIC" id="fig|1359196.3.peg.879"/>
<accession>A0A0F3MS77</accession>
<dbReference type="EMBL" id="LANQ01000001">
    <property type="protein sequence ID" value="KJV58521.1"/>
    <property type="molecule type" value="Genomic_DNA"/>
</dbReference>